<organism evidence="1 2">
    <name type="scientific">Ruegeria halocynthiae</name>
    <dbReference type="NCBI Taxonomy" id="985054"/>
    <lineage>
        <taxon>Bacteria</taxon>
        <taxon>Pseudomonadati</taxon>
        <taxon>Pseudomonadota</taxon>
        <taxon>Alphaproteobacteria</taxon>
        <taxon>Rhodobacterales</taxon>
        <taxon>Roseobacteraceae</taxon>
        <taxon>Ruegeria</taxon>
    </lineage>
</organism>
<proteinExistence type="predicted"/>
<protein>
    <recommendedName>
        <fullName evidence="3">DUF3572 domain-containing protein</fullName>
    </recommendedName>
</protein>
<evidence type="ECO:0000313" key="2">
    <source>
        <dbReference type="Proteomes" id="UP000183400"/>
    </source>
</evidence>
<dbReference type="AlphaFoldDB" id="A0A1H2RNG6"/>
<dbReference type="Proteomes" id="UP000183400">
    <property type="component" value="Unassembled WGS sequence"/>
</dbReference>
<evidence type="ECO:0000313" key="1">
    <source>
        <dbReference type="EMBL" id="SDW20808.1"/>
    </source>
</evidence>
<name>A0A1H2RNG6_9RHOB</name>
<dbReference type="RefSeq" id="WP_074733753.1">
    <property type="nucleotide sequence ID" value="NZ_FNNP01000001.1"/>
</dbReference>
<dbReference type="Pfam" id="PF12096">
    <property type="entry name" value="DUF3572"/>
    <property type="match status" value="1"/>
</dbReference>
<dbReference type="EMBL" id="FNNP01000001">
    <property type="protein sequence ID" value="SDW20808.1"/>
    <property type="molecule type" value="Genomic_DNA"/>
</dbReference>
<dbReference type="OrthoDB" id="7356934at2"/>
<reference evidence="2" key="1">
    <citation type="submission" date="2016-10" db="EMBL/GenBank/DDBJ databases">
        <authorList>
            <person name="Varghese N."/>
            <person name="Submissions S."/>
        </authorList>
    </citation>
    <scope>NUCLEOTIDE SEQUENCE [LARGE SCALE GENOMIC DNA]</scope>
    <source>
        <strain evidence="2">DSM 27839</strain>
    </source>
</reference>
<gene>
    <name evidence="1" type="ORF">SAMN05444358_101218</name>
</gene>
<accession>A0A1H2RNG6</accession>
<dbReference type="InterPro" id="IPR021955">
    <property type="entry name" value="DUF3572"/>
</dbReference>
<dbReference type="STRING" id="985054.SAMN05444358_101218"/>
<keyword evidence="2" id="KW-1185">Reference proteome</keyword>
<evidence type="ECO:0008006" key="3">
    <source>
        <dbReference type="Google" id="ProtNLM"/>
    </source>
</evidence>
<sequence>MPISANSAETLALSVLGWLVGNDELLPVFLGATGASAQDLRDRAGETEFLGSVLDFLMLDDSWVIAFCDANSVPYDQPGQARAALSGTSNMHWT</sequence>